<reference evidence="2" key="1">
    <citation type="submission" date="2024-04" db="EMBL/GenBank/DDBJ databases">
        <title>Salinicola lusitanus LLJ914,a marine bacterium isolated from the Okinawa Trough.</title>
        <authorList>
            <person name="Li J."/>
        </authorList>
    </citation>
    <scope>NUCLEOTIDE SEQUENCE [LARGE SCALE GENOMIC DNA]</scope>
</reference>
<sequence length="155" mass="16837">MCSLALTHRSVPLNISGAVSCHSTVLGKQQHSSLSRSQGITGPALRNSIDSLLSEARVICITYSPLSASLPSLPLSLCLRLCLLGAVEAMLDGSTAALCRFPRPWSDFNCLGFMLGQALGFRLTAITPDTPEPEIKKQMPNGDRIQKTVKRKHYW</sequence>
<organism evidence="1 2">
    <name type="scientific">Mugilogobius chulae</name>
    <name type="common">yellowstripe goby</name>
    <dbReference type="NCBI Taxonomy" id="88201"/>
    <lineage>
        <taxon>Eukaryota</taxon>
        <taxon>Metazoa</taxon>
        <taxon>Chordata</taxon>
        <taxon>Craniata</taxon>
        <taxon>Vertebrata</taxon>
        <taxon>Euteleostomi</taxon>
        <taxon>Actinopterygii</taxon>
        <taxon>Neopterygii</taxon>
        <taxon>Teleostei</taxon>
        <taxon>Neoteleostei</taxon>
        <taxon>Acanthomorphata</taxon>
        <taxon>Gobiaria</taxon>
        <taxon>Gobiiformes</taxon>
        <taxon>Gobioidei</taxon>
        <taxon>Gobiidae</taxon>
        <taxon>Gobionellinae</taxon>
        <taxon>Mugilogobius</taxon>
    </lineage>
</organism>
<keyword evidence="2" id="KW-1185">Reference proteome</keyword>
<protein>
    <submittedName>
        <fullName evidence="1">Uncharacterized protein</fullName>
    </submittedName>
</protein>
<dbReference type="EMBL" id="JBBPFD010000004">
    <property type="protein sequence ID" value="KAK7929347.1"/>
    <property type="molecule type" value="Genomic_DNA"/>
</dbReference>
<dbReference type="AlphaFoldDB" id="A0AAW0PHX3"/>
<proteinExistence type="predicted"/>
<evidence type="ECO:0000313" key="2">
    <source>
        <dbReference type="Proteomes" id="UP001460270"/>
    </source>
</evidence>
<evidence type="ECO:0000313" key="1">
    <source>
        <dbReference type="EMBL" id="KAK7929347.1"/>
    </source>
</evidence>
<dbReference type="Proteomes" id="UP001460270">
    <property type="component" value="Unassembled WGS sequence"/>
</dbReference>
<gene>
    <name evidence="1" type="ORF">WMY93_005742</name>
</gene>
<accession>A0AAW0PHX3</accession>
<comment type="caution">
    <text evidence="1">The sequence shown here is derived from an EMBL/GenBank/DDBJ whole genome shotgun (WGS) entry which is preliminary data.</text>
</comment>
<name>A0AAW0PHX3_9GOBI</name>